<sequence length="105" mass="12162">MKGSLFFLLLALLMCGVLLHHITILAVRNEQKKNSFVSQYIFFSLITLWFTPLYISVKLAVFFGVGQYGLVLWLVLFIIGVVYVIKRTERERKALQQYHHRVGSA</sequence>
<organism evidence="2 3">
    <name type="scientific">Geobacillus thermodenitrificans</name>
    <dbReference type="NCBI Taxonomy" id="33940"/>
    <lineage>
        <taxon>Bacteria</taxon>
        <taxon>Bacillati</taxon>
        <taxon>Bacillota</taxon>
        <taxon>Bacilli</taxon>
        <taxon>Bacillales</taxon>
        <taxon>Anoxybacillaceae</taxon>
        <taxon>Geobacillus</taxon>
    </lineage>
</organism>
<protein>
    <submittedName>
        <fullName evidence="2">Uncharacterized protein</fullName>
    </submittedName>
</protein>
<feature type="transmembrane region" description="Helical" evidence="1">
    <location>
        <begin position="36"/>
        <end position="55"/>
    </location>
</feature>
<dbReference type="RefSeq" id="WP_008880488.1">
    <property type="nucleotide sequence ID" value="NZ_CP017694.1"/>
</dbReference>
<feature type="transmembrane region" description="Helical" evidence="1">
    <location>
        <begin position="6"/>
        <end position="27"/>
    </location>
</feature>
<dbReference type="GeneID" id="87623837"/>
<name>A0ABY9Q8T7_GEOTD</name>
<reference evidence="2 3" key="1">
    <citation type="submission" date="2023-08" db="EMBL/GenBank/DDBJ databases">
        <title>Complete genome sequence of Geobacillus thermodenitrificans K1041, a genetically tractable strain representative of the genus Geobacillus.</title>
        <authorList>
            <person name="Kani S."/>
            <person name="Suzuki H."/>
        </authorList>
    </citation>
    <scope>NUCLEOTIDE SEQUENCE [LARGE SCALE GENOMIC DNA]</scope>
    <source>
        <strain evidence="2 3">K1041</strain>
    </source>
</reference>
<proteinExistence type="predicted"/>
<gene>
    <name evidence="2" type="ORF">HSX42_11640</name>
</gene>
<keyword evidence="1" id="KW-1133">Transmembrane helix</keyword>
<keyword evidence="1" id="KW-0472">Membrane</keyword>
<feature type="transmembrane region" description="Helical" evidence="1">
    <location>
        <begin position="61"/>
        <end position="85"/>
    </location>
</feature>
<evidence type="ECO:0000313" key="3">
    <source>
        <dbReference type="Proteomes" id="UP001297580"/>
    </source>
</evidence>
<keyword evidence="3" id="KW-1185">Reference proteome</keyword>
<accession>A0ABY9Q8T7</accession>
<dbReference type="EMBL" id="CP133461">
    <property type="protein sequence ID" value="WMV74941.1"/>
    <property type="molecule type" value="Genomic_DNA"/>
</dbReference>
<dbReference type="Proteomes" id="UP001297580">
    <property type="component" value="Chromosome"/>
</dbReference>
<evidence type="ECO:0000256" key="1">
    <source>
        <dbReference type="SAM" id="Phobius"/>
    </source>
</evidence>
<evidence type="ECO:0000313" key="2">
    <source>
        <dbReference type="EMBL" id="WMV74941.1"/>
    </source>
</evidence>
<keyword evidence="1" id="KW-0812">Transmembrane</keyword>